<proteinExistence type="predicted"/>
<comment type="caution">
    <text evidence="2">The sequence shown here is derived from an EMBL/GenBank/DDBJ whole genome shotgun (WGS) entry which is preliminary data.</text>
</comment>
<name>A0A7Y7B0T4_STRMO</name>
<dbReference type="Proteomes" id="UP000587462">
    <property type="component" value="Unassembled WGS sequence"/>
</dbReference>
<dbReference type="EMBL" id="JABBXF010000004">
    <property type="protein sequence ID" value="NVK76556.1"/>
    <property type="molecule type" value="Genomic_DNA"/>
</dbReference>
<sequence length="161" mass="17058">MRAASAALAVVAGSLTFATAGAGSASASVTDCGQVLGPIQSIKVGSRTIGQFYLAWNSCSKQAYTEVNLWNTNYVNGNWHGGLIDVKSSSHYNSNTDSPKPNVGTWWWDSGYIPVTGVSNTRLYHGNWNFTAGGHSCSGQTPTWNFSNGSYSTDGTYSHCG</sequence>
<protein>
    <submittedName>
        <fullName evidence="2">Uncharacterized protein</fullName>
    </submittedName>
</protein>
<keyword evidence="1" id="KW-0732">Signal</keyword>
<organism evidence="2 3">
    <name type="scientific">Streptomyces morookaense</name>
    <name type="common">Streptoverticillium morookaense</name>
    <dbReference type="NCBI Taxonomy" id="1970"/>
    <lineage>
        <taxon>Bacteria</taxon>
        <taxon>Bacillati</taxon>
        <taxon>Actinomycetota</taxon>
        <taxon>Actinomycetes</taxon>
        <taxon>Kitasatosporales</taxon>
        <taxon>Streptomycetaceae</taxon>
        <taxon>Streptomyces</taxon>
    </lineage>
</organism>
<evidence type="ECO:0000313" key="3">
    <source>
        <dbReference type="Proteomes" id="UP000587462"/>
    </source>
</evidence>
<dbReference type="RefSeq" id="WP_171078346.1">
    <property type="nucleotide sequence ID" value="NZ_BNBU01000001.1"/>
</dbReference>
<feature type="chain" id="PRO_5039566417" evidence="1">
    <location>
        <begin position="23"/>
        <end position="161"/>
    </location>
</feature>
<dbReference type="AlphaFoldDB" id="A0A7Y7B0T4"/>
<evidence type="ECO:0000256" key="1">
    <source>
        <dbReference type="SAM" id="SignalP"/>
    </source>
</evidence>
<gene>
    <name evidence="2" type="ORF">HG542_02655</name>
</gene>
<feature type="signal peptide" evidence="1">
    <location>
        <begin position="1"/>
        <end position="22"/>
    </location>
</feature>
<keyword evidence="3" id="KW-1185">Reference proteome</keyword>
<evidence type="ECO:0000313" key="2">
    <source>
        <dbReference type="EMBL" id="NVK76556.1"/>
    </source>
</evidence>
<reference evidence="2 3" key="1">
    <citation type="submission" date="2020-04" db="EMBL/GenBank/DDBJ databases">
        <title>Draft Genome Sequence of Streptomyces morookaense DSM 40503, an 8-azaguanine-producing strain.</title>
        <authorList>
            <person name="Qi J."/>
            <person name="Gao J.-M."/>
        </authorList>
    </citation>
    <scope>NUCLEOTIDE SEQUENCE [LARGE SCALE GENOMIC DNA]</scope>
    <source>
        <strain evidence="2 3">DSM 40503</strain>
    </source>
</reference>
<accession>A0A7Y7B0T4</accession>